<dbReference type="EMBL" id="CAJNNW010012842">
    <property type="protein sequence ID" value="CAE8654761.1"/>
    <property type="molecule type" value="Genomic_DNA"/>
</dbReference>
<keyword evidence="1" id="KW-1133">Transmembrane helix</keyword>
<proteinExistence type="predicted"/>
<evidence type="ECO:0000313" key="2">
    <source>
        <dbReference type="EMBL" id="CAE8654761.1"/>
    </source>
</evidence>
<feature type="transmembrane region" description="Helical" evidence="1">
    <location>
        <begin position="6"/>
        <end position="30"/>
    </location>
</feature>
<sequence>MFTTDFHLVVVLCFCFSVVSFAAVVGVVLLDGACRRALQGGGASGVVLHFVFCIFSASCMHFQPHDLKFSQRVCHKTCPPYIATNLPTTHCHNLPTTLFRQ</sequence>
<comment type="caution">
    <text evidence="2">The sequence shown here is derived from an EMBL/GenBank/DDBJ whole genome shotgun (WGS) entry which is preliminary data.</text>
</comment>
<gene>
    <name evidence="2" type="ORF">PGLA2088_LOCUS11201</name>
</gene>
<dbReference type="AlphaFoldDB" id="A0A813IK98"/>
<name>A0A813IK98_POLGL</name>
<evidence type="ECO:0000256" key="1">
    <source>
        <dbReference type="SAM" id="Phobius"/>
    </source>
</evidence>
<keyword evidence="1" id="KW-0812">Transmembrane</keyword>
<organism evidence="2 3">
    <name type="scientific">Polarella glacialis</name>
    <name type="common">Dinoflagellate</name>
    <dbReference type="NCBI Taxonomy" id="89957"/>
    <lineage>
        <taxon>Eukaryota</taxon>
        <taxon>Sar</taxon>
        <taxon>Alveolata</taxon>
        <taxon>Dinophyceae</taxon>
        <taxon>Suessiales</taxon>
        <taxon>Suessiaceae</taxon>
        <taxon>Polarella</taxon>
    </lineage>
</organism>
<accession>A0A813IK98</accession>
<keyword evidence="1" id="KW-0472">Membrane</keyword>
<protein>
    <submittedName>
        <fullName evidence="2">Uncharacterized protein</fullName>
    </submittedName>
</protein>
<evidence type="ECO:0000313" key="3">
    <source>
        <dbReference type="Proteomes" id="UP000626109"/>
    </source>
</evidence>
<dbReference type="Proteomes" id="UP000626109">
    <property type="component" value="Unassembled WGS sequence"/>
</dbReference>
<reference evidence="2" key="1">
    <citation type="submission" date="2021-02" db="EMBL/GenBank/DDBJ databases">
        <authorList>
            <person name="Dougan E. K."/>
            <person name="Rhodes N."/>
            <person name="Thang M."/>
            <person name="Chan C."/>
        </authorList>
    </citation>
    <scope>NUCLEOTIDE SEQUENCE</scope>
</reference>
<feature type="transmembrane region" description="Helical" evidence="1">
    <location>
        <begin position="42"/>
        <end position="63"/>
    </location>
</feature>